<dbReference type="EMBL" id="FODT01000001">
    <property type="protein sequence ID" value="SEO07284.1"/>
    <property type="molecule type" value="Genomic_DNA"/>
</dbReference>
<keyword evidence="1" id="KW-0732">Signal</keyword>
<dbReference type="PANTHER" id="PTHR37691:SF1">
    <property type="entry name" value="BLR3518 PROTEIN"/>
    <property type="match status" value="1"/>
</dbReference>
<name>A0A1H8LQB8_9BRAD</name>
<reference evidence="3" key="1">
    <citation type="submission" date="2016-10" db="EMBL/GenBank/DDBJ databases">
        <authorList>
            <person name="Varghese N."/>
            <person name="Submissions S."/>
        </authorList>
    </citation>
    <scope>NUCLEOTIDE SEQUENCE [LARGE SCALE GENOMIC DNA]</scope>
    <source>
        <strain evidence="3">DSM 123</strain>
    </source>
</reference>
<evidence type="ECO:0000256" key="1">
    <source>
        <dbReference type="SAM" id="SignalP"/>
    </source>
</evidence>
<proteinExistence type="predicted"/>
<protein>
    <submittedName>
        <fullName evidence="2">Uncharacterized protein</fullName>
    </submittedName>
</protein>
<dbReference type="PANTHER" id="PTHR37691">
    <property type="entry name" value="BLR3518 PROTEIN"/>
    <property type="match status" value="1"/>
</dbReference>
<organism evidence="2 3">
    <name type="scientific">Rhodopseudomonas pseudopalustris</name>
    <dbReference type="NCBI Taxonomy" id="1513892"/>
    <lineage>
        <taxon>Bacteria</taxon>
        <taxon>Pseudomonadati</taxon>
        <taxon>Pseudomonadota</taxon>
        <taxon>Alphaproteobacteria</taxon>
        <taxon>Hyphomicrobiales</taxon>
        <taxon>Nitrobacteraceae</taxon>
        <taxon>Rhodopseudomonas</taxon>
    </lineage>
</organism>
<dbReference type="AlphaFoldDB" id="A0A1H8LQB8"/>
<gene>
    <name evidence="2" type="ORF">SAMN05444123_101174</name>
</gene>
<feature type="chain" id="PRO_5011680351" evidence="1">
    <location>
        <begin position="25"/>
        <end position="150"/>
    </location>
</feature>
<dbReference type="InterPro" id="IPR027396">
    <property type="entry name" value="DsrEFH-like"/>
</dbReference>
<keyword evidence="3" id="KW-1185">Reference proteome</keyword>
<sequence length="150" mass="16174">MKSLFSAIAAVAILALGVTMGAAADAKSHRVAIQVNQNDPVVMNLALNNATNIIEAYKVKGEDVQVEIVTYGPGLHMLRDDSSPVKDRIKQIADASFPSSIKFTACDNTKQGMETREGRAFNVIPQATLVPSGAVRLMELQEDGWSYLKP</sequence>
<dbReference type="Gene3D" id="3.40.1260.10">
    <property type="entry name" value="DsrEFH-like"/>
    <property type="match status" value="1"/>
</dbReference>
<evidence type="ECO:0000313" key="2">
    <source>
        <dbReference type="EMBL" id="SEO07284.1"/>
    </source>
</evidence>
<dbReference type="Proteomes" id="UP000199615">
    <property type="component" value="Unassembled WGS sequence"/>
</dbReference>
<feature type="signal peptide" evidence="1">
    <location>
        <begin position="1"/>
        <end position="24"/>
    </location>
</feature>
<dbReference type="SUPFAM" id="SSF75169">
    <property type="entry name" value="DsrEFH-like"/>
    <property type="match status" value="1"/>
</dbReference>
<accession>A0A1H8LQB8</accession>
<dbReference type="RefSeq" id="WP_092681065.1">
    <property type="nucleotide sequence ID" value="NZ_FODT01000001.1"/>
</dbReference>
<evidence type="ECO:0000313" key="3">
    <source>
        <dbReference type="Proteomes" id="UP000199615"/>
    </source>
</evidence>
<dbReference type="OrthoDB" id="5794490at2"/>